<protein>
    <submittedName>
        <fullName evidence="2">Putative ovule protein</fullName>
    </submittedName>
</protein>
<evidence type="ECO:0000313" key="2">
    <source>
        <dbReference type="EMBL" id="JAP11161.1"/>
    </source>
</evidence>
<organism evidence="2">
    <name type="scientific">Solanum chacoense</name>
    <name type="common">Chaco potato</name>
    <dbReference type="NCBI Taxonomy" id="4108"/>
    <lineage>
        <taxon>Eukaryota</taxon>
        <taxon>Viridiplantae</taxon>
        <taxon>Streptophyta</taxon>
        <taxon>Embryophyta</taxon>
        <taxon>Tracheophyta</taxon>
        <taxon>Spermatophyta</taxon>
        <taxon>Magnoliopsida</taxon>
        <taxon>eudicotyledons</taxon>
        <taxon>Gunneridae</taxon>
        <taxon>Pentapetalae</taxon>
        <taxon>asterids</taxon>
        <taxon>lamiids</taxon>
        <taxon>Solanales</taxon>
        <taxon>Solanaceae</taxon>
        <taxon>Solanoideae</taxon>
        <taxon>Solaneae</taxon>
        <taxon>Solanum</taxon>
    </lineage>
</organism>
<evidence type="ECO:0000256" key="1">
    <source>
        <dbReference type="SAM" id="Phobius"/>
    </source>
</evidence>
<dbReference type="EMBL" id="GEDG01031829">
    <property type="protein sequence ID" value="JAP11161.1"/>
    <property type="molecule type" value="Transcribed_RNA"/>
</dbReference>
<feature type="transmembrane region" description="Helical" evidence="1">
    <location>
        <begin position="50"/>
        <end position="70"/>
    </location>
</feature>
<reference evidence="2" key="1">
    <citation type="submission" date="2015-12" db="EMBL/GenBank/DDBJ databases">
        <title>Gene expression during late stages of embryo sac development: a critical building block for successful pollen-pistil interactions.</title>
        <authorList>
            <person name="Liu Y."/>
            <person name="Joly V."/>
            <person name="Sabar M."/>
            <person name="Matton D.P."/>
        </authorList>
    </citation>
    <scope>NUCLEOTIDE SEQUENCE</scope>
</reference>
<feature type="non-terminal residue" evidence="2">
    <location>
        <position position="87"/>
    </location>
</feature>
<keyword evidence="1" id="KW-1133">Transmembrane helix</keyword>
<keyword evidence="1" id="KW-0472">Membrane</keyword>
<sequence>MWNEKDFTLFVFLKEKKIASLFLLKCFFECSVCFNSSLLIFLKWKEKCCLYSFLMFILCCLFDFDSMFAFRIDESLRRWKEQLLGSV</sequence>
<accession>A0A0V0GTW1</accession>
<proteinExistence type="predicted"/>
<keyword evidence="1" id="KW-0812">Transmembrane</keyword>
<feature type="transmembrane region" description="Helical" evidence="1">
    <location>
        <begin position="21"/>
        <end position="44"/>
    </location>
</feature>
<dbReference type="AlphaFoldDB" id="A0A0V0GTW1"/>
<name>A0A0V0GTW1_SOLCH</name>